<evidence type="ECO:0000313" key="3">
    <source>
        <dbReference type="Proteomes" id="UP001215598"/>
    </source>
</evidence>
<reference evidence="2" key="1">
    <citation type="submission" date="2023-03" db="EMBL/GenBank/DDBJ databases">
        <title>Massive genome expansion in bonnet fungi (Mycena s.s.) driven by repeated elements and novel gene families across ecological guilds.</title>
        <authorList>
            <consortium name="Lawrence Berkeley National Laboratory"/>
            <person name="Harder C.B."/>
            <person name="Miyauchi S."/>
            <person name="Viragh M."/>
            <person name="Kuo A."/>
            <person name="Thoen E."/>
            <person name="Andreopoulos B."/>
            <person name="Lu D."/>
            <person name="Skrede I."/>
            <person name="Drula E."/>
            <person name="Henrissat B."/>
            <person name="Morin E."/>
            <person name="Kohler A."/>
            <person name="Barry K."/>
            <person name="LaButti K."/>
            <person name="Morin E."/>
            <person name="Salamov A."/>
            <person name="Lipzen A."/>
            <person name="Mereny Z."/>
            <person name="Hegedus B."/>
            <person name="Baldrian P."/>
            <person name="Stursova M."/>
            <person name="Weitz H."/>
            <person name="Taylor A."/>
            <person name="Grigoriev I.V."/>
            <person name="Nagy L.G."/>
            <person name="Martin F."/>
            <person name="Kauserud H."/>
        </authorList>
    </citation>
    <scope>NUCLEOTIDE SEQUENCE</scope>
    <source>
        <strain evidence="2">CBHHK182m</strain>
    </source>
</reference>
<keyword evidence="3" id="KW-1185">Reference proteome</keyword>
<feature type="compositionally biased region" description="Polar residues" evidence="1">
    <location>
        <begin position="48"/>
        <end position="64"/>
    </location>
</feature>
<feature type="compositionally biased region" description="Basic residues" evidence="1">
    <location>
        <begin position="128"/>
        <end position="139"/>
    </location>
</feature>
<proteinExistence type="predicted"/>
<protein>
    <submittedName>
        <fullName evidence="2">Uncharacterized protein</fullName>
    </submittedName>
</protein>
<feature type="compositionally biased region" description="Basic residues" evidence="1">
    <location>
        <begin position="156"/>
        <end position="172"/>
    </location>
</feature>
<feature type="region of interest" description="Disordered" evidence="1">
    <location>
        <begin position="295"/>
        <end position="329"/>
    </location>
</feature>
<feature type="compositionally biased region" description="Acidic residues" evidence="1">
    <location>
        <begin position="312"/>
        <end position="324"/>
    </location>
</feature>
<gene>
    <name evidence="2" type="ORF">B0H16DRAFT_1801847</name>
</gene>
<feature type="region of interest" description="Disordered" evidence="1">
    <location>
        <begin position="1"/>
        <end position="183"/>
    </location>
</feature>
<organism evidence="2 3">
    <name type="scientific">Mycena metata</name>
    <dbReference type="NCBI Taxonomy" id="1033252"/>
    <lineage>
        <taxon>Eukaryota</taxon>
        <taxon>Fungi</taxon>
        <taxon>Dikarya</taxon>
        <taxon>Basidiomycota</taxon>
        <taxon>Agaricomycotina</taxon>
        <taxon>Agaricomycetes</taxon>
        <taxon>Agaricomycetidae</taxon>
        <taxon>Agaricales</taxon>
        <taxon>Marasmiineae</taxon>
        <taxon>Mycenaceae</taxon>
        <taxon>Mycena</taxon>
    </lineage>
</organism>
<dbReference type="Proteomes" id="UP001215598">
    <property type="component" value="Unassembled WGS sequence"/>
</dbReference>
<feature type="compositionally biased region" description="Low complexity" evidence="1">
    <location>
        <begin position="38"/>
        <end position="47"/>
    </location>
</feature>
<comment type="caution">
    <text evidence="2">The sequence shown here is derived from an EMBL/GenBank/DDBJ whole genome shotgun (WGS) entry which is preliminary data.</text>
</comment>
<feature type="compositionally biased region" description="Basic residues" evidence="1">
    <location>
        <begin position="295"/>
        <end position="305"/>
    </location>
</feature>
<evidence type="ECO:0000256" key="1">
    <source>
        <dbReference type="SAM" id="MobiDB-lite"/>
    </source>
</evidence>
<name>A0AAD7HAR1_9AGAR</name>
<evidence type="ECO:0000313" key="2">
    <source>
        <dbReference type="EMBL" id="KAJ7716066.1"/>
    </source>
</evidence>
<dbReference type="AlphaFoldDB" id="A0AAD7HAR1"/>
<accession>A0AAD7HAR1</accession>
<dbReference type="EMBL" id="JARKIB010000297">
    <property type="protein sequence ID" value="KAJ7716066.1"/>
    <property type="molecule type" value="Genomic_DNA"/>
</dbReference>
<sequence>MSPVTSGRTSFHRSSRWMANDKSLAAARQTRRDRRDAVAAQTRAQAVSKLQESLASSPLPSSVTGRLGSVADFDDEAPLEFPVSDTPMAPPSEDDYPDPAAPDTRSTASKRKSDALSETSDSVTPVKPPRKKPGPKPKPKPTASLSDSEEHAPKAAPKKAAPKKAVPRKKKKKADESDSESVEVVEPSIVFMIPEGSSEGNRRVSVTASTSFEDVVEIIHETIGCVGVSRKPSLAYRFSTSNAKEAEIQLSNDTDWAGLVTDATAKIRAKKDLRVTICVLPENYMFSIRAKNKKKPAATKSKKKGPMTALDLDNDESEPDEEDDRGIVDEERKAMADLDSEYRKCARCGPTLLCKVDRGGKHVHLTFPQRRAWAAVGTHNVTKSTPPKSELFSMFHRKVDGNAGPPPPPVAAPFPPHPAFPWYPPMPPAAYGMPGFPGYPQTPVAPAAPPARALPPVLSSDPADDFAPSYPSITDFIETLIAKTPQRHSLREVAETFDSLHFFDINEIVHLTANDLGDTKFGGVILGDAQFLVKEVAKEVKRLEKVAKRARYQ</sequence>